<evidence type="ECO:0000313" key="3">
    <source>
        <dbReference type="Proteomes" id="UP000032809"/>
    </source>
</evidence>
<keyword evidence="1" id="KW-0472">Membrane</keyword>
<accession>A0A0C7NQ42</accession>
<keyword evidence="1" id="KW-1133">Transmembrane helix</keyword>
<organism evidence="2 3">
    <name type="scientific">Defluviitoga tunisiensis</name>
    <dbReference type="NCBI Taxonomy" id="1006576"/>
    <lineage>
        <taxon>Bacteria</taxon>
        <taxon>Thermotogati</taxon>
        <taxon>Thermotogota</taxon>
        <taxon>Thermotogae</taxon>
        <taxon>Petrotogales</taxon>
        <taxon>Petrotogaceae</taxon>
        <taxon>Defluviitoga</taxon>
    </lineage>
</organism>
<keyword evidence="3" id="KW-1185">Reference proteome</keyword>
<dbReference type="EMBL" id="LN824141">
    <property type="protein sequence ID" value="CEP78037.1"/>
    <property type="molecule type" value="Genomic_DNA"/>
</dbReference>
<evidence type="ECO:0000313" key="2">
    <source>
        <dbReference type="EMBL" id="CEP78037.1"/>
    </source>
</evidence>
<dbReference type="Proteomes" id="UP000032809">
    <property type="component" value="Chromosome I"/>
</dbReference>
<dbReference type="HOGENOM" id="CLU_888107_0_0_0"/>
<feature type="transmembrane region" description="Helical" evidence="1">
    <location>
        <begin position="5"/>
        <end position="21"/>
    </location>
</feature>
<reference evidence="3" key="1">
    <citation type="submission" date="2014-11" db="EMBL/GenBank/DDBJ databases">
        <authorList>
            <person name="Wibberg D."/>
        </authorList>
    </citation>
    <scope>NUCLEOTIDE SEQUENCE [LARGE SCALE GENOMIC DNA]</scope>
    <source>
        <strain evidence="3">L3</strain>
    </source>
</reference>
<keyword evidence="1" id="KW-0812">Transmembrane</keyword>
<evidence type="ECO:0000256" key="1">
    <source>
        <dbReference type="SAM" id="Phobius"/>
    </source>
</evidence>
<protein>
    <submittedName>
        <fullName evidence="2">Uncharacterized protein</fullName>
    </submittedName>
</protein>
<feature type="transmembrane region" description="Helical" evidence="1">
    <location>
        <begin position="27"/>
        <end position="46"/>
    </location>
</feature>
<dbReference type="AlphaFoldDB" id="A0A0C7NQ42"/>
<dbReference type="OrthoDB" id="42223at2"/>
<dbReference type="STRING" id="1006576.DTL3_0727"/>
<dbReference type="RefSeq" id="WP_045087568.1">
    <property type="nucleotide sequence ID" value="NZ_LN824141.1"/>
</dbReference>
<feature type="transmembrane region" description="Helical" evidence="1">
    <location>
        <begin position="77"/>
        <end position="100"/>
    </location>
</feature>
<proteinExistence type="predicted"/>
<feature type="transmembrane region" description="Helical" evidence="1">
    <location>
        <begin position="53"/>
        <end position="71"/>
    </location>
</feature>
<dbReference type="KEGG" id="dtn:DTL3_0727"/>
<name>A0A0C7NQ42_DEFTU</name>
<gene>
    <name evidence="2" type="ORF">DTL3_0727</name>
</gene>
<sequence>MEGRIILIALGILIFISVLFNELFVNFGLIKFFFGVVFVAFGVPFYKKKSAGTLGNLIFGAILILDSFRLLPSPLNFWQIVLLMIASYILAAGLSGLFHVRKKPHKKINKEILIFDIPPNFTGDSLDLSTEVDWSYLTVESSKIDYPVRAKASIDGEIYSFKNSYDGDKVMVNNKLKVSNVKVPRRAKISIYLKEGISYSYVGKLNVSDGFLNFRQINTKDVRIEATASKVAIIPSEVDNSTIDINSEVSSINIKLPNDVALVLNQIGELNFKDLELMTQREDGSYVSTNFSEALYTCYLNISSEMSKLNIEFID</sequence>